<name>A0A7J7UPN9_MYOMY</name>
<feature type="signal peptide" evidence="1">
    <location>
        <begin position="1"/>
        <end position="21"/>
    </location>
</feature>
<reference evidence="2 3" key="1">
    <citation type="journal article" date="2020" name="Nature">
        <title>Six reference-quality genomes reveal evolution of bat adaptations.</title>
        <authorList>
            <person name="Jebb D."/>
            <person name="Huang Z."/>
            <person name="Pippel M."/>
            <person name="Hughes G.M."/>
            <person name="Lavrichenko K."/>
            <person name="Devanna P."/>
            <person name="Winkler S."/>
            <person name="Jermiin L.S."/>
            <person name="Skirmuntt E.C."/>
            <person name="Katzourakis A."/>
            <person name="Burkitt-Gray L."/>
            <person name="Ray D.A."/>
            <person name="Sullivan K.A.M."/>
            <person name="Roscito J.G."/>
            <person name="Kirilenko B.M."/>
            <person name="Davalos L.M."/>
            <person name="Corthals A.P."/>
            <person name="Power M.L."/>
            <person name="Jones G."/>
            <person name="Ransome R.D."/>
            <person name="Dechmann D.K.N."/>
            <person name="Locatelli A.G."/>
            <person name="Puechmaille S.J."/>
            <person name="Fedrigo O."/>
            <person name="Jarvis E.D."/>
            <person name="Hiller M."/>
            <person name="Vernes S.C."/>
            <person name="Myers E.W."/>
            <person name="Teeling E.C."/>
        </authorList>
    </citation>
    <scope>NUCLEOTIDE SEQUENCE [LARGE SCALE GENOMIC DNA]</scope>
    <source>
        <strain evidence="2">MMyoMyo1</strain>
        <tissue evidence="2">Flight muscle</tissue>
    </source>
</reference>
<sequence>MKFRLWFLHTLVSLVLVPGKALQIVTGESRFPPPYSSARWPHLDPTGNVLSIVCLWLAQLLSLNTLGLQVCSTVNLCPLPPPQEAWLEEVRANLMTCLHLHAQLFQQVMTGMSINCYICAELMLSHVCYSYLKC</sequence>
<dbReference type="AlphaFoldDB" id="A0A7J7UPN9"/>
<keyword evidence="1" id="KW-0732">Signal</keyword>
<accession>A0A7J7UPN9</accession>
<dbReference type="Proteomes" id="UP000527355">
    <property type="component" value="Unassembled WGS sequence"/>
</dbReference>
<comment type="caution">
    <text evidence="2">The sequence shown here is derived from an EMBL/GenBank/DDBJ whole genome shotgun (WGS) entry which is preliminary data.</text>
</comment>
<evidence type="ECO:0000256" key="1">
    <source>
        <dbReference type="SAM" id="SignalP"/>
    </source>
</evidence>
<feature type="chain" id="PRO_5029909148" evidence="1">
    <location>
        <begin position="22"/>
        <end position="134"/>
    </location>
</feature>
<protein>
    <submittedName>
        <fullName evidence="2">Uncharacterized protein</fullName>
    </submittedName>
</protein>
<evidence type="ECO:0000313" key="3">
    <source>
        <dbReference type="Proteomes" id="UP000527355"/>
    </source>
</evidence>
<keyword evidence="3" id="KW-1185">Reference proteome</keyword>
<gene>
    <name evidence="2" type="ORF">mMyoMyo1_008655</name>
</gene>
<proteinExistence type="predicted"/>
<evidence type="ECO:0000313" key="2">
    <source>
        <dbReference type="EMBL" id="KAF6314880.1"/>
    </source>
</evidence>
<organism evidence="2 3">
    <name type="scientific">Myotis myotis</name>
    <name type="common">Greater mouse-eared bat</name>
    <name type="synonym">Vespertilio myotis</name>
    <dbReference type="NCBI Taxonomy" id="51298"/>
    <lineage>
        <taxon>Eukaryota</taxon>
        <taxon>Metazoa</taxon>
        <taxon>Chordata</taxon>
        <taxon>Craniata</taxon>
        <taxon>Vertebrata</taxon>
        <taxon>Euteleostomi</taxon>
        <taxon>Mammalia</taxon>
        <taxon>Eutheria</taxon>
        <taxon>Laurasiatheria</taxon>
        <taxon>Chiroptera</taxon>
        <taxon>Yangochiroptera</taxon>
        <taxon>Vespertilionidae</taxon>
        <taxon>Myotis</taxon>
    </lineage>
</organism>
<dbReference type="EMBL" id="JABWUV010000012">
    <property type="protein sequence ID" value="KAF6314880.1"/>
    <property type="molecule type" value="Genomic_DNA"/>
</dbReference>